<comment type="caution">
    <text evidence="1">The sequence shown here is derived from an EMBL/GenBank/DDBJ whole genome shotgun (WGS) entry which is preliminary data.</text>
</comment>
<dbReference type="AlphaFoldDB" id="A0AA42S6Z2"/>
<reference evidence="1" key="1">
    <citation type="submission" date="2022-09" db="EMBL/GenBank/DDBJ databases">
        <title>Intensive care unit water sources are persistently colonized with multi-drug resistant bacteria and are the site of extensive horizontal gene transfer of antibiotic resistance genes.</title>
        <authorList>
            <person name="Diorio-Toth L."/>
        </authorList>
    </citation>
    <scope>NUCLEOTIDE SEQUENCE</scope>
    <source>
        <strain evidence="1">GD03843</strain>
    </source>
</reference>
<dbReference type="RefSeq" id="WP_279997337.1">
    <property type="nucleotide sequence ID" value="NZ_JAOCDZ010000029.1"/>
</dbReference>
<name>A0AA42S6Z2_9BURK</name>
<accession>A0AA42S6Z2</accession>
<dbReference type="SUPFAM" id="SSF54593">
    <property type="entry name" value="Glyoxalase/Bleomycin resistance protein/Dihydroxybiphenyl dioxygenase"/>
    <property type="match status" value="1"/>
</dbReference>
<gene>
    <name evidence="1" type="ORF">N5D93_28510</name>
</gene>
<evidence type="ECO:0000313" key="1">
    <source>
        <dbReference type="EMBL" id="MDH0739780.1"/>
    </source>
</evidence>
<dbReference type="Proteomes" id="UP001161094">
    <property type="component" value="Unassembled WGS sequence"/>
</dbReference>
<dbReference type="Gene3D" id="3.10.180.10">
    <property type="entry name" value="2,3-Dihydroxybiphenyl 1,2-Dioxygenase, domain 1"/>
    <property type="match status" value="1"/>
</dbReference>
<sequence length="116" mass="12813">MTLLLSIDSVQLSFLSRQVDAVRDFYQRVIGLDEVPGADDKRLLFALGEATLSLSPVDEVSRGVKPDYLAIKTPAYDEILMRLRQAGHYPVCSLPDASPRVMYVKDPSGNQLAFLG</sequence>
<evidence type="ECO:0000313" key="2">
    <source>
        <dbReference type="Proteomes" id="UP001161094"/>
    </source>
</evidence>
<dbReference type="EMBL" id="JAOCDZ010000029">
    <property type="protein sequence ID" value="MDH0739780.1"/>
    <property type="molecule type" value="Genomic_DNA"/>
</dbReference>
<dbReference type="CDD" id="cd06587">
    <property type="entry name" value="VOC"/>
    <property type="match status" value="1"/>
</dbReference>
<dbReference type="InterPro" id="IPR029068">
    <property type="entry name" value="Glyas_Bleomycin-R_OHBP_Dase"/>
</dbReference>
<proteinExistence type="predicted"/>
<organism evidence="1 2">
    <name type="scientific">Achromobacter spanius</name>
    <dbReference type="NCBI Taxonomy" id="217203"/>
    <lineage>
        <taxon>Bacteria</taxon>
        <taxon>Pseudomonadati</taxon>
        <taxon>Pseudomonadota</taxon>
        <taxon>Betaproteobacteria</taxon>
        <taxon>Burkholderiales</taxon>
        <taxon>Alcaligenaceae</taxon>
        <taxon>Achromobacter</taxon>
    </lineage>
</organism>
<protein>
    <submittedName>
        <fullName evidence="1">VOC family protein</fullName>
    </submittedName>
</protein>